<dbReference type="GO" id="GO:0005524">
    <property type="term" value="F:ATP binding"/>
    <property type="evidence" value="ECO:0007669"/>
    <property type="project" value="UniProtKB-KW"/>
</dbReference>
<feature type="domain" description="AMP-dependent synthetase/ligase" evidence="5">
    <location>
        <begin position="60"/>
        <end position="457"/>
    </location>
</feature>
<evidence type="ECO:0000256" key="2">
    <source>
        <dbReference type="ARBA" id="ARBA00022840"/>
    </source>
</evidence>
<evidence type="ECO:0000256" key="3">
    <source>
        <dbReference type="ARBA" id="ARBA00024484"/>
    </source>
</evidence>
<comment type="catalytic activity">
    <reaction evidence="3">
        <text>a long-chain fatty acid + ATP + CoA = a long-chain fatty acyl-CoA + AMP + diphosphate</text>
        <dbReference type="Rhea" id="RHEA:15421"/>
        <dbReference type="ChEBI" id="CHEBI:30616"/>
        <dbReference type="ChEBI" id="CHEBI:33019"/>
        <dbReference type="ChEBI" id="CHEBI:57287"/>
        <dbReference type="ChEBI" id="CHEBI:57560"/>
        <dbReference type="ChEBI" id="CHEBI:83139"/>
        <dbReference type="ChEBI" id="CHEBI:456215"/>
        <dbReference type="EC" id="6.2.1.3"/>
    </reaction>
    <physiologicalReaction direction="left-to-right" evidence="3">
        <dbReference type="Rhea" id="RHEA:15422"/>
    </physiologicalReaction>
</comment>
<evidence type="ECO:0000256" key="1">
    <source>
        <dbReference type="ARBA" id="ARBA00022741"/>
    </source>
</evidence>
<dbReference type="Gene3D" id="3.30.300.30">
    <property type="match status" value="1"/>
</dbReference>
<dbReference type="GO" id="GO:0004467">
    <property type="term" value="F:long-chain fatty acid-CoA ligase activity"/>
    <property type="evidence" value="ECO:0007669"/>
    <property type="project" value="UniProtKB-EC"/>
</dbReference>
<dbReference type="Gene3D" id="3.40.50.12780">
    <property type="entry name" value="N-terminal domain of ligase-like"/>
    <property type="match status" value="1"/>
</dbReference>
<feature type="region of interest" description="Disordered" evidence="4">
    <location>
        <begin position="26"/>
        <end position="65"/>
    </location>
</feature>
<dbReference type="EMBL" id="JABJWZ010000003">
    <property type="protein sequence ID" value="MBB1251909.1"/>
    <property type="molecule type" value="Genomic_DNA"/>
</dbReference>
<gene>
    <name evidence="6" type="ORF">H3146_00800</name>
</gene>
<dbReference type="InterPro" id="IPR000873">
    <property type="entry name" value="AMP-dep_synth/lig_dom"/>
</dbReference>
<evidence type="ECO:0000313" key="7">
    <source>
        <dbReference type="Proteomes" id="UP000525686"/>
    </source>
</evidence>
<organism evidence="6 7">
    <name type="scientific">Streptomyces alkaliterrae</name>
    <dbReference type="NCBI Taxonomy" id="2213162"/>
    <lineage>
        <taxon>Bacteria</taxon>
        <taxon>Bacillati</taxon>
        <taxon>Actinomycetota</taxon>
        <taxon>Actinomycetes</taxon>
        <taxon>Kitasatosporales</taxon>
        <taxon>Streptomycetaceae</taxon>
        <taxon>Streptomyces</taxon>
    </lineage>
</organism>
<dbReference type="SUPFAM" id="SSF56801">
    <property type="entry name" value="Acetyl-CoA synthetase-like"/>
    <property type="match status" value="1"/>
</dbReference>
<proteinExistence type="predicted"/>
<evidence type="ECO:0000256" key="4">
    <source>
        <dbReference type="SAM" id="MobiDB-lite"/>
    </source>
</evidence>
<dbReference type="AlphaFoldDB" id="A0A7W3WGI6"/>
<keyword evidence="6" id="KW-0436">Ligase</keyword>
<dbReference type="Pfam" id="PF00501">
    <property type="entry name" value="AMP-binding"/>
    <property type="match status" value="1"/>
</dbReference>
<keyword evidence="2" id="KW-0067">ATP-binding</keyword>
<reference evidence="7" key="1">
    <citation type="submission" date="2020-05" db="EMBL/GenBank/DDBJ databases">
        <title>Classification of alakaliphilic streptomycetes isolated from an alkaline soil next to Lonar Crater, India and a proposal for the recognition of Streptomyces alkaliterrae sp. nov.</title>
        <authorList>
            <person name="Golinska P."/>
        </authorList>
    </citation>
    <scope>NUCLEOTIDE SEQUENCE [LARGE SCALE GENOMIC DNA]</scope>
    <source>
        <strain evidence="7">OF3</strain>
    </source>
</reference>
<dbReference type="Pfam" id="PF23562">
    <property type="entry name" value="AMP-binding_C_3"/>
    <property type="match status" value="1"/>
</dbReference>
<evidence type="ECO:0000313" key="6">
    <source>
        <dbReference type="EMBL" id="MBB1251909.1"/>
    </source>
</evidence>
<dbReference type="GO" id="GO:0016020">
    <property type="term" value="C:membrane"/>
    <property type="evidence" value="ECO:0007669"/>
    <property type="project" value="TreeGrafter"/>
</dbReference>
<dbReference type="InterPro" id="IPR020845">
    <property type="entry name" value="AMP-binding_CS"/>
</dbReference>
<protein>
    <submittedName>
        <fullName evidence="6">Long-chain fatty acid--CoA ligase</fullName>
    </submittedName>
</protein>
<feature type="compositionally biased region" description="Basic and acidic residues" evidence="4">
    <location>
        <begin position="38"/>
        <end position="65"/>
    </location>
</feature>
<accession>A0A7W3WGI6</accession>
<name>A0A7W3WGI6_9ACTN</name>
<dbReference type="InterPro" id="IPR042099">
    <property type="entry name" value="ANL_N_sf"/>
</dbReference>
<dbReference type="RefSeq" id="WP_181353194.1">
    <property type="nucleotide sequence ID" value="NZ_JABJWZ010000003.1"/>
</dbReference>
<dbReference type="InterPro" id="IPR045851">
    <property type="entry name" value="AMP-bd_C_sf"/>
</dbReference>
<dbReference type="PROSITE" id="PS00455">
    <property type="entry name" value="AMP_BINDING"/>
    <property type="match status" value="1"/>
</dbReference>
<sequence length="629" mass="69300">MREITVPPAVPPARSGGLADSVFERARSRPGQAVIAYREPDGGGDRGDGRRSTASPRAREPEGRWRDVTAEEFRDEVLALAKGLLAEGVRFGDRVAVMSRTRYEWTLFDYALWTIGAQSVPVYPTSSSEQVLWMFTDAAVSAAIVEHEDHAMTIGAVVDRLPLLRRLWQLDAGAREQLTEAGRRIDTDVVERHRMALTPDTVATVVYTSGSEGRPKGCVLTHANLMAECDNIVKRYESVFSSGLKAEPTTLLVLPLAHVYGRMVQVAAVRAGVKLGHQPEMTPSALLPALREFRPTFLLAVPYLFERIHSAARRRAESEGRLAVFEQAEEVAERYAEAVERKAFGEGPGPSAALRVRHQLMDRLVYSRLRQALGGRLRYAVSGGSSMDRRLGLFFDGAGVRVFEGWGLTETTATLTGNPPERPRFGTVGMPIPGTTVALGEDGEVWVRGGQVFQGYLSDPAATARCLREGWFATGDLGALDEYGYLTITGRKKDVLVTSSGKTVNPAVLEGRVRTHPLVAQCVVIGNDRPFVSALVTLDPEAVSHWLAMRRKPAVPASQLVHDADLEHEIRRAVIAANTQVSQAESIRTFRILGRQFTVEDGLLTPSLKLRRRSIEKVYQQEIDTLYRR</sequence>
<keyword evidence="1" id="KW-0547">Nucleotide-binding</keyword>
<dbReference type="PANTHER" id="PTHR43272">
    <property type="entry name" value="LONG-CHAIN-FATTY-ACID--COA LIGASE"/>
    <property type="match status" value="1"/>
</dbReference>
<comment type="caution">
    <text evidence="6">The sequence shown here is derived from an EMBL/GenBank/DDBJ whole genome shotgun (WGS) entry which is preliminary data.</text>
</comment>
<dbReference type="Proteomes" id="UP000525686">
    <property type="component" value="Unassembled WGS sequence"/>
</dbReference>
<dbReference type="PANTHER" id="PTHR43272:SF33">
    <property type="entry name" value="AMP-BINDING DOMAIN-CONTAINING PROTEIN-RELATED"/>
    <property type="match status" value="1"/>
</dbReference>
<dbReference type="CDD" id="cd05907">
    <property type="entry name" value="VL_LC_FACS_like"/>
    <property type="match status" value="1"/>
</dbReference>
<evidence type="ECO:0000259" key="5">
    <source>
        <dbReference type="Pfam" id="PF00501"/>
    </source>
</evidence>